<dbReference type="Gene3D" id="3.30.1310.10">
    <property type="entry name" value="Nucleoid-associated protein YbaB-like domain"/>
    <property type="match status" value="1"/>
</dbReference>
<comment type="function">
    <text evidence="2">Binds to DNA and alters its conformation. May be involved in regulation of gene expression, nucleoid organization and DNA protection.</text>
</comment>
<evidence type="ECO:0000313" key="4">
    <source>
        <dbReference type="Proteomes" id="UP000245959"/>
    </source>
</evidence>
<protein>
    <recommendedName>
        <fullName evidence="2">Nucleoid-associated protein C8D82_11136</fullName>
    </recommendedName>
</protein>
<comment type="subcellular location">
    <subcellularLocation>
        <location evidence="2">Cytoplasm</location>
        <location evidence="2">Nucleoid</location>
    </subcellularLocation>
</comment>
<dbReference type="InterPro" id="IPR036894">
    <property type="entry name" value="YbaB-like_sf"/>
</dbReference>
<keyword evidence="1 2" id="KW-0238">DNA-binding</keyword>
<dbReference type="Pfam" id="PF02575">
    <property type="entry name" value="YbaB_DNA_bd"/>
    <property type="match status" value="1"/>
</dbReference>
<dbReference type="HAMAP" id="MF_00274">
    <property type="entry name" value="DNA_YbaB_EbfC"/>
    <property type="match status" value="1"/>
</dbReference>
<gene>
    <name evidence="3" type="ORF">C8D82_11136</name>
</gene>
<comment type="similarity">
    <text evidence="2">Belongs to the YbaB/EbfC family.</text>
</comment>
<accession>A0A2U1B1N2</accession>
<dbReference type="GO" id="GO:0003677">
    <property type="term" value="F:DNA binding"/>
    <property type="evidence" value="ECO:0007669"/>
    <property type="project" value="UniProtKB-UniRule"/>
</dbReference>
<proteinExistence type="inferred from homology"/>
<dbReference type="NCBIfam" id="TIGR00103">
    <property type="entry name" value="DNA_YbaB_EbfC"/>
    <property type="match status" value="1"/>
</dbReference>
<sequence length="107" mass="11199">MFGNLAEMAKLMSKAKDIQANLKKFKEEMPTMEFSASSAGNLVKVTVSGDFMVKGVEIAPDANLNAAELQEAVLFATNSALIAAKAAAQAKMTEVTGGLGMDLPGIF</sequence>
<comment type="caution">
    <text evidence="3">The sequence shown here is derived from an EMBL/GenBank/DDBJ whole genome shotgun (WGS) entry which is preliminary data.</text>
</comment>
<dbReference type="EMBL" id="QEKH01000011">
    <property type="protein sequence ID" value="PVY42579.1"/>
    <property type="molecule type" value="Genomic_DNA"/>
</dbReference>
<name>A0A2U1B1N2_9BACT</name>
<dbReference type="Proteomes" id="UP000245959">
    <property type="component" value="Unassembled WGS sequence"/>
</dbReference>
<dbReference type="PIRSF" id="PIRSF004555">
    <property type="entry name" value="UCP004555"/>
    <property type="match status" value="1"/>
</dbReference>
<organism evidence="3 4">
    <name type="scientific">Victivallis vadensis</name>
    <dbReference type="NCBI Taxonomy" id="172901"/>
    <lineage>
        <taxon>Bacteria</taxon>
        <taxon>Pseudomonadati</taxon>
        <taxon>Lentisphaerota</taxon>
        <taxon>Lentisphaeria</taxon>
        <taxon>Victivallales</taxon>
        <taxon>Victivallaceae</taxon>
        <taxon>Victivallis</taxon>
    </lineage>
</organism>
<dbReference type="GO" id="GO:0043590">
    <property type="term" value="C:bacterial nucleoid"/>
    <property type="evidence" value="ECO:0007669"/>
    <property type="project" value="UniProtKB-UniRule"/>
</dbReference>
<keyword evidence="2" id="KW-0963">Cytoplasm</keyword>
<dbReference type="PANTHER" id="PTHR33449:SF1">
    <property type="entry name" value="NUCLEOID-ASSOCIATED PROTEIN YBAB"/>
    <property type="match status" value="1"/>
</dbReference>
<reference evidence="3 4" key="1">
    <citation type="submission" date="2018-04" db="EMBL/GenBank/DDBJ databases">
        <title>Genomic Encyclopedia of Type Strains, Phase IV (KMG-IV): sequencing the most valuable type-strain genomes for metagenomic binning, comparative biology and taxonomic classification.</title>
        <authorList>
            <person name="Goeker M."/>
        </authorList>
    </citation>
    <scope>NUCLEOTIDE SEQUENCE [LARGE SCALE GENOMIC DNA]</scope>
    <source>
        <strain evidence="3 4">DSM 14823</strain>
    </source>
</reference>
<evidence type="ECO:0000313" key="3">
    <source>
        <dbReference type="EMBL" id="PVY42579.1"/>
    </source>
</evidence>
<dbReference type="GO" id="GO:0005737">
    <property type="term" value="C:cytoplasm"/>
    <property type="evidence" value="ECO:0007669"/>
    <property type="project" value="UniProtKB-UniRule"/>
</dbReference>
<evidence type="ECO:0000256" key="2">
    <source>
        <dbReference type="HAMAP-Rule" id="MF_00274"/>
    </source>
</evidence>
<evidence type="ECO:0000256" key="1">
    <source>
        <dbReference type="ARBA" id="ARBA00023125"/>
    </source>
</evidence>
<dbReference type="InterPro" id="IPR004401">
    <property type="entry name" value="YbaB/EbfC"/>
</dbReference>
<dbReference type="SUPFAM" id="SSF82607">
    <property type="entry name" value="YbaB-like"/>
    <property type="match status" value="1"/>
</dbReference>
<keyword evidence="4" id="KW-1185">Reference proteome</keyword>
<dbReference type="AlphaFoldDB" id="A0A2U1B1N2"/>
<comment type="subunit">
    <text evidence="2">Homodimer.</text>
</comment>
<dbReference type="PANTHER" id="PTHR33449">
    <property type="entry name" value="NUCLEOID-ASSOCIATED PROTEIN YBAB"/>
    <property type="match status" value="1"/>
</dbReference>